<name>A0A8K1G9Y7_9PASS</name>
<dbReference type="Proteomes" id="UP000796761">
    <property type="component" value="Unassembled WGS sequence"/>
</dbReference>
<protein>
    <submittedName>
        <fullName evidence="2">Uncharacterized protein</fullName>
    </submittedName>
</protein>
<sequence>MFDKGKRPSCEGNAMLLEGRAGREQPGKGGSAGGRHLDAELDSPQPDQLGPHTARDRAWSCFPTSTSPLPCHSSSLLCSCCPMPSVPFPGAAPALQLGTIPRQGVLQVFMDTTCTWMATSAPQVTKMSYPDLAGCSAGLQNSPESPLLVYLPSPQPQDKPQHLGNLMASNDSGLSTLALVFELCYPSTYNPAQGDWRQNQLSFFLPSCGARGADKSTDDLTSHH</sequence>
<dbReference type="EMBL" id="SWJQ01000413">
    <property type="protein sequence ID" value="TRZ14729.1"/>
    <property type="molecule type" value="Genomic_DNA"/>
</dbReference>
<reference evidence="2" key="1">
    <citation type="submission" date="2019-04" db="EMBL/GenBank/DDBJ databases">
        <title>Genome assembly of Zosterops borbonicus 15179.</title>
        <authorList>
            <person name="Leroy T."/>
            <person name="Anselmetti Y."/>
            <person name="Tilak M.-K."/>
            <person name="Nabholz B."/>
        </authorList>
    </citation>
    <scope>NUCLEOTIDE SEQUENCE</scope>
    <source>
        <strain evidence="2">HGM_15179</strain>
        <tissue evidence="2">Muscle</tissue>
    </source>
</reference>
<accession>A0A8K1G9Y7</accession>
<feature type="region of interest" description="Disordered" evidence="1">
    <location>
        <begin position="1"/>
        <end position="54"/>
    </location>
</feature>
<evidence type="ECO:0000313" key="2">
    <source>
        <dbReference type="EMBL" id="TRZ14729.1"/>
    </source>
</evidence>
<evidence type="ECO:0000313" key="3">
    <source>
        <dbReference type="Proteomes" id="UP000796761"/>
    </source>
</evidence>
<keyword evidence="3" id="KW-1185">Reference proteome</keyword>
<evidence type="ECO:0000256" key="1">
    <source>
        <dbReference type="SAM" id="MobiDB-lite"/>
    </source>
</evidence>
<dbReference type="AlphaFoldDB" id="A0A8K1G9Y7"/>
<gene>
    <name evidence="2" type="ORF">HGM15179_012393</name>
</gene>
<comment type="caution">
    <text evidence="2">The sequence shown here is derived from an EMBL/GenBank/DDBJ whole genome shotgun (WGS) entry which is preliminary data.</text>
</comment>
<organism evidence="2 3">
    <name type="scientific">Zosterops borbonicus</name>
    <dbReference type="NCBI Taxonomy" id="364589"/>
    <lineage>
        <taxon>Eukaryota</taxon>
        <taxon>Metazoa</taxon>
        <taxon>Chordata</taxon>
        <taxon>Craniata</taxon>
        <taxon>Vertebrata</taxon>
        <taxon>Euteleostomi</taxon>
        <taxon>Archelosauria</taxon>
        <taxon>Archosauria</taxon>
        <taxon>Dinosauria</taxon>
        <taxon>Saurischia</taxon>
        <taxon>Theropoda</taxon>
        <taxon>Coelurosauria</taxon>
        <taxon>Aves</taxon>
        <taxon>Neognathae</taxon>
        <taxon>Neoaves</taxon>
        <taxon>Telluraves</taxon>
        <taxon>Australaves</taxon>
        <taxon>Passeriformes</taxon>
        <taxon>Sylvioidea</taxon>
        <taxon>Zosteropidae</taxon>
        <taxon>Zosterops</taxon>
    </lineage>
</organism>
<proteinExistence type="predicted"/>